<dbReference type="PROSITE" id="PS50977">
    <property type="entry name" value="HTH_TETR_2"/>
    <property type="match status" value="1"/>
</dbReference>
<keyword evidence="1" id="KW-0805">Transcription regulation</keyword>
<dbReference type="EMBL" id="JAUTXY010000006">
    <property type="protein sequence ID" value="MEE2058763.1"/>
    <property type="molecule type" value="Genomic_DNA"/>
</dbReference>
<dbReference type="InterPro" id="IPR050109">
    <property type="entry name" value="HTH-type_TetR-like_transc_reg"/>
</dbReference>
<comment type="caution">
    <text evidence="6">The sequence shown here is derived from an EMBL/GenBank/DDBJ whole genome shotgun (WGS) entry which is preliminary data.</text>
</comment>
<keyword evidence="7" id="KW-1185">Reference proteome</keyword>
<name>A0ABU7LB40_9NOCA</name>
<dbReference type="PRINTS" id="PR00455">
    <property type="entry name" value="HTHTETR"/>
</dbReference>
<evidence type="ECO:0000256" key="4">
    <source>
        <dbReference type="PROSITE-ProRule" id="PRU00335"/>
    </source>
</evidence>
<gene>
    <name evidence="6" type="ORF">Q7514_14665</name>
</gene>
<keyword evidence="3" id="KW-0804">Transcription</keyword>
<dbReference type="Proteomes" id="UP001336020">
    <property type="component" value="Unassembled WGS sequence"/>
</dbReference>
<dbReference type="Gene3D" id="1.10.357.10">
    <property type="entry name" value="Tetracycline Repressor, domain 2"/>
    <property type="match status" value="1"/>
</dbReference>
<dbReference type="RefSeq" id="WP_330134009.1">
    <property type="nucleotide sequence ID" value="NZ_JAUTXY010000006.1"/>
</dbReference>
<evidence type="ECO:0000259" key="5">
    <source>
        <dbReference type="PROSITE" id="PS50977"/>
    </source>
</evidence>
<proteinExistence type="predicted"/>
<dbReference type="InterPro" id="IPR009057">
    <property type="entry name" value="Homeodomain-like_sf"/>
</dbReference>
<evidence type="ECO:0000313" key="7">
    <source>
        <dbReference type="Proteomes" id="UP001336020"/>
    </source>
</evidence>
<dbReference type="InterPro" id="IPR001647">
    <property type="entry name" value="HTH_TetR"/>
</dbReference>
<evidence type="ECO:0000256" key="1">
    <source>
        <dbReference type="ARBA" id="ARBA00023015"/>
    </source>
</evidence>
<sequence>MRSRTKVLDATLTLITRDGFDAVSIAGVAKASGVSRQTVYSIFGSREDLVSQAVASAALAELDDILTRLNGTESPCEYVVELLVAGRAAVRGNPVLSALHRSGREHPFFDTGMVSRAEPVVRQLLEPMSEKYPETVPEIDDITDVTLFLGLSVVLFDDPEMHSDDELRQFLTRWLGPAMPKP</sequence>
<dbReference type="PANTHER" id="PTHR30055">
    <property type="entry name" value="HTH-TYPE TRANSCRIPTIONAL REGULATOR RUTR"/>
    <property type="match status" value="1"/>
</dbReference>
<evidence type="ECO:0000256" key="2">
    <source>
        <dbReference type="ARBA" id="ARBA00023125"/>
    </source>
</evidence>
<dbReference type="SUPFAM" id="SSF46689">
    <property type="entry name" value="Homeodomain-like"/>
    <property type="match status" value="1"/>
</dbReference>
<feature type="domain" description="HTH tetR-type" evidence="5">
    <location>
        <begin position="1"/>
        <end position="61"/>
    </location>
</feature>
<evidence type="ECO:0000313" key="6">
    <source>
        <dbReference type="EMBL" id="MEE2058763.1"/>
    </source>
</evidence>
<evidence type="ECO:0000256" key="3">
    <source>
        <dbReference type="ARBA" id="ARBA00023163"/>
    </source>
</evidence>
<dbReference type="PANTHER" id="PTHR30055:SF234">
    <property type="entry name" value="HTH-TYPE TRANSCRIPTIONAL REGULATOR BETI"/>
    <property type="match status" value="1"/>
</dbReference>
<feature type="DNA-binding region" description="H-T-H motif" evidence="4">
    <location>
        <begin position="24"/>
        <end position="43"/>
    </location>
</feature>
<protein>
    <submittedName>
        <fullName evidence="6">TetR/AcrR family transcriptional regulator</fullName>
    </submittedName>
</protein>
<accession>A0ABU7LB40</accession>
<organism evidence="6 7">
    <name type="scientific">Rhodococcus artemisiae</name>
    <dbReference type="NCBI Taxonomy" id="714159"/>
    <lineage>
        <taxon>Bacteria</taxon>
        <taxon>Bacillati</taxon>
        <taxon>Actinomycetota</taxon>
        <taxon>Actinomycetes</taxon>
        <taxon>Mycobacteriales</taxon>
        <taxon>Nocardiaceae</taxon>
        <taxon>Rhodococcus</taxon>
    </lineage>
</organism>
<keyword evidence="2 4" id="KW-0238">DNA-binding</keyword>
<dbReference type="Pfam" id="PF00440">
    <property type="entry name" value="TetR_N"/>
    <property type="match status" value="1"/>
</dbReference>
<reference evidence="6 7" key="1">
    <citation type="submission" date="2023-07" db="EMBL/GenBank/DDBJ databases">
        <authorList>
            <person name="Girao M."/>
            <person name="Carvalho M.F."/>
        </authorList>
    </citation>
    <scope>NUCLEOTIDE SEQUENCE [LARGE SCALE GENOMIC DNA]</scope>
    <source>
        <strain evidence="6 7">YIM65754</strain>
    </source>
</reference>